<dbReference type="EMBL" id="CM024804">
    <property type="protein sequence ID" value="KAG8009713.1"/>
    <property type="molecule type" value="Genomic_DNA"/>
</dbReference>
<evidence type="ECO:0000313" key="2">
    <source>
        <dbReference type="Proteomes" id="UP000805704"/>
    </source>
</evidence>
<feature type="non-terminal residue" evidence="1">
    <location>
        <position position="1"/>
    </location>
</feature>
<gene>
    <name evidence="1" type="ORF">GBF38_010521</name>
</gene>
<name>A0ACB7F5I2_NIBAL</name>
<evidence type="ECO:0000313" key="1">
    <source>
        <dbReference type="EMBL" id="KAG8009713.1"/>
    </source>
</evidence>
<accession>A0ACB7F5I2</accession>
<comment type="caution">
    <text evidence="1">The sequence shown here is derived from an EMBL/GenBank/DDBJ whole genome shotgun (WGS) entry which is preliminary data.</text>
</comment>
<sequence length="154" mass="16931">LKSNVNTVLVLQECDPEEEATTGVAVGLLLVLEEGVAPTSSAMVRSLAVILEDTIVLDEIPDLPSALAYLLYALNKSYPKTLNIGYTKPSFTKGKEEEVMLRVNMNIRVDVMSNFDHEVCSVVYCGAVFTHTVKTVSNCDIERPADHHEVTVDY</sequence>
<protein>
    <submittedName>
        <fullName evidence="1">Uncharacterized protein</fullName>
    </submittedName>
</protein>
<organism evidence="1 2">
    <name type="scientific">Nibea albiflora</name>
    <name type="common">Yellow drum</name>
    <name type="synonym">Corvina albiflora</name>
    <dbReference type="NCBI Taxonomy" id="240163"/>
    <lineage>
        <taxon>Eukaryota</taxon>
        <taxon>Metazoa</taxon>
        <taxon>Chordata</taxon>
        <taxon>Craniata</taxon>
        <taxon>Vertebrata</taxon>
        <taxon>Euteleostomi</taxon>
        <taxon>Actinopterygii</taxon>
        <taxon>Neopterygii</taxon>
        <taxon>Teleostei</taxon>
        <taxon>Neoteleostei</taxon>
        <taxon>Acanthomorphata</taxon>
        <taxon>Eupercaria</taxon>
        <taxon>Sciaenidae</taxon>
        <taxon>Nibea</taxon>
    </lineage>
</organism>
<dbReference type="Proteomes" id="UP000805704">
    <property type="component" value="Chromosome 16"/>
</dbReference>
<reference evidence="1" key="1">
    <citation type="submission" date="2020-04" db="EMBL/GenBank/DDBJ databases">
        <title>A chromosome-scale assembly and high-density genetic map of the yellow drum (Nibea albiflora) genome.</title>
        <authorList>
            <person name="Xu D."/>
            <person name="Zhang W."/>
            <person name="Chen R."/>
            <person name="Tan P."/>
            <person name="Wang L."/>
            <person name="Song H."/>
            <person name="Tian L."/>
            <person name="Zhu Q."/>
            <person name="Wang B."/>
        </authorList>
    </citation>
    <scope>NUCLEOTIDE SEQUENCE</scope>
    <source>
        <strain evidence="1">ZJHYS-2018</strain>
    </source>
</reference>
<keyword evidence="2" id="KW-1185">Reference proteome</keyword>
<proteinExistence type="predicted"/>